<proteinExistence type="predicted"/>
<protein>
    <submittedName>
        <fullName evidence="1">Uncharacterized protein</fullName>
    </submittedName>
</protein>
<dbReference type="AlphaFoldDB" id="A0A2P6SMT9"/>
<reference evidence="1 2" key="1">
    <citation type="journal article" date="2018" name="Nat. Genet.">
        <title>The Rosa genome provides new insights in the design of modern roses.</title>
        <authorList>
            <person name="Bendahmane M."/>
        </authorList>
    </citation>
    <scope>NUCLEOTIDE SEQUENCE [LARGE SCALE GENOMIC DNA]</scope>
    <source>
        <strain evidence="2">cv. Old Blush</strain>
    </source>
</reference>
<evidence type="ECO:0000313" key="1">
    <source>
        <dbReference type="EMBL" id="PRQ60005.1"/>
    </source>
</evidence>
<accession>A0A2P6SMT9</accession>
<dbReference type="Gramene" id="PRQ60005">
    <property type="protein sequence ID" value="PRQ60005"/>
    <property type="gene ID" value="RchiOBHm_Chr1g0376421"/>
</dbReference>
<dbReference type="Proteomes" id="UP000238479">
    <property type="component" value="Chromosome 1"/>
</dbReference>
<keyword evidence="2" id="KW-1185">Reference proteome</keyword>
<comment type="caution">
    <text evidence="1">The sequence shown here is derived from an EMBL/GenBank/DDBJ whole genome shotgun (WGS) entry which is preliminary data.</text>
</comment>
<name>A0A2P6SMT9_ROSCH</name>
<gene>
    <name evidence="1" type="ORF">RchiOBHm_Chr1g0376421</name>
</gene>
<dbReference type="EMBL" id="PDCK01000039">
    <property type="protein sequence ID" value="PRQ60005.1"/>
    <property type="molecule type" value="Genomic_DNA"/>
</dbReference>
<organism evidence="1 2">
    <name type="scientific">Rosa chinensis</name>
    <name type="common">China rose</name>
    <dbReference type="NCBI Taxonomy" id="74649"/>
    <lineage>
        <taxon>Eukaryota</taxon>
        <taxon>Viridiplantae</taxon>
        <taxon>Streptophyta</taxon>
        <taxon>Embryophyta</taxon>
        <taxon>Tracheophyta</taxon>
        <taxon>Spermatophyta</taxon>
        <taxon>Magnoliopsida</taxon>
        <taxon>eudicotyledons</taxon>
        <taxon>Gunneridae</taxon>
        <taxon>Pentapetalae</taxon>
        <taxon>rosids</taxon>
        <taxon>fabids</taxon>
        <taxon>Rosales</taxon>
        <taxon>Rosaceae</taxon>
        <taxon>Rosoideae</taxon>
        <taxon>Rosoideae incertae sedis</taxon>
        <taxon>Rosa</taxon>
    </lineage>
</organism>
<sequence length="79" mass="8825">MKALEMLSPQDAEACSIREELDILMTLQQPLSGSCNNSLETAKICNGREFKSSTRRNSTMFQVGVSVTKEEILEQWGLT</sequence>
<dbReference type="PROSITE" id="PS51257">
    <property type="entry name" value="PROKAR_LIPOPROTEIN"/>
    <property type="match status" value="1"/>
</dbReference>
<evidence type="ECO:0000313" key="2">
    <source>
        <dbReference type="Proteomes" id="UP000238479"/>
    </source>
</evidence>